<feature type="domain" description="Methyltransferase" evidence="4">
    <location>
        <begin position="38"/>
        <end position="146"/>
    </location>
</feature>
<evidence type="ECO:0000256" key="3">
    <source>
        <dbReference type="ARBA" id="ARBA00022691"/>
    </source>
</evidence>
<dbReference type="PANTHER" id="PTHR43464">
    <property type="entry name" value="METHYLTRANSFERASE"/>
    <property type="match status" value="1"/>
</dbReference>
<dbReference type="EC" id="2.1.1.222" evidence="5"/>
<dbReference type="InterPro" id="IPR025714">
    <property type="entry name" value="Methyltranfer_dom"/>
</dbReference>
<keyword evidence="2 5" id="KW-0808">Transferase</keyword>
<keyword evidence="1 5" id="KW-0489">Methyltransferase</keyword>
<accession>A0ABV6YYR9</accession>
<comment type="caution">
    <text evidence="5">The sequence shown here is derived from an EMBL/GenBank/DDBJ whole genome shotgun (WGS) entry which is preliminary data.</text>
</comment>
<name>A0ABV6YYR9_UNCC1</name>
<evidence type="ECO:0000313" key="5">
    <source>
        <dbReference type="EMBL" id="MFC1851344.1"/>
    </source>
</evidence>
<dbReference type="CDD" id="cd02440">
    <property type="entry name" value="AdoMet_MTases"/>
    <property type="match status" value="1"/>
</dbReference>
<keyword evidence="3" id="KW-0949">S-adenosyl-L-methionine</keyword>
<evidence type="ECO:0000256" key="1">
    <source>
        <dbReference type="ARBA" id="ARBA00022603"/>
    </source>
</evidence>
<sequence length="246" mass="28952">MERAEYYKMYEHEDHYWWYRGLHELVLSYVEESSLGKPLRILDAGCGTGRLMQLLQPFGQVEGFDASKDAILLCTKRGLQNIRINNLNTWEPPHSTFDVIISNDVVCRSTVDDDWQVIKKYQTALKSKGILIINYPAFELLRRAHDTAVFGKRRYRKRDIKQQYHALGFRIRSATYRLPLLFILIFLKKFLFESWVAKDKLTSDLKPINPFVNRVLLAMHRVDNWLVRRKIPLFLGSSLFVVCQKP</sequence>
<dbReference type="SUPFAM" id="SSF53335">
    <property type="entry name" value="S-adenosyl-L-methionine-dependent methyltransferases"/>
    <property type="match status" value="1"/>
</dbReference>
<keyword evidence="6" id="KW-1185">Reference proteome</keyword>
<dbReference type="Pfam" id="PF13847">
    <property type="entry name" value="Methyltransf_31"/>
    <property type="match status" value="1"/>
</dbReference>
<evidence type="ECO:0000313" key="6">
    <source>
        <dbReference type="Proteomes" id="UP001594351"/>
    </source>
</evidence>
<reference evidence="5 6" key="1">
    <citation type="submission" date="2024-09" db="EMBL/GenBank/DDBJ databases">
        <title>Laminarin stimulates single cell rates of sulfate reduction while oxygen inhibits transcriptomic activity in coastal marine sediment.</title>
        <authorList>
            <person name="Lindsay M."/>
            <person name="Orcutt B."/>
            <person name="Emerson D."/>
            <person name="Stepanauskas R."/>
            <person name="D'Angelo T."/>
        </authorList>
    </citation>
    <scope>NUCLEOTIDE SEQUENCE [LARGE SCALE GENOMIC DNA]</scope>
    <source>
        <strain evidence="5">SAG AM-311-K15</strain>
    </source>
</reference>
<evidence type="ECO:0000259" key="4">
    <source>
        <dbReference type="Pfam" id="PF13847"/>
    </source>
</evidence>
<proteinExistence type="predicted"/>
<evidence type="ECO:0000256" key="2">
    <source>
        <dbReference type="ARBA" id="ARBA00022679"/>
    </source>
</evidence>
<dbReference type="Proteomes" id="UP001594351">
    <property type="component" value="Unassembled WGS sequence"/>
</dbReference>
<dbReference type="GO" id="GO:0102208">
    <property type="term" value="F:2-polyprenyl-6-hydroxyphenol methylase activity"/>
    <property type="evidence" value="ECO:0007669"/>
    <property type="project" value="UniProtKB-EC"/>
</dbReference>
<dbReference type="InterPro" id="IPR029063">
    <property type="entry name" value="SAM-dependent_MTases_sf"/>
</dbReference>
<organism evidence="5 6">
    <name type="scientific">candidate division CSSED10-310 bacterium</name>
    <dbReference type="NCBI Taxonomy" id="2855610"/>
    <lineage>
        <taxon>Bacteria</taxon>
        <taxon>Bacteria division CSSED10-310</taxon>
    </lineage>
</organism>
<dbReference type="EMBL" id="JBHPBY010000179">
    <property type="protein sequence ID" value="MFC1851344.1"/>
    <property type="molecule type" value="Genomic_DNA"/>
</dbReference>
<dbReference type="GO" id="GO:0032259">
    <property type="term" value="P:methylation"/>
    <property type="evidence" value="ECO:0007669"/>
    <property type="project" value="UniProtKB-KW"/>
</dbReference>
<protein>
    <submittedName>
        <fullName evidence="5">Class I SAM-dependent methyltransferase</fullName>
        <ecNumber evidence="5">2.1.1.222</ecNumber>
        <ecNumber evidence="5">2.1.1.64</ecNumber>
    </submittedName>
</protein>
<dbReference type="GO" id="GO:0061542">
    <property type="term" value="F:3-demethylubiquinol 3-O-methyltransferase activity"/>
    <property type="evidence" value="ECO:0007669"/>
    <property type="project" value="UniProtKB-EC"/>
</dbReference>
<dbReference type="PANTHER" id="PTHR43464:SF19">
    <property type="entry name" value="UBIQUINONE BIOSYNTHESIS O-METHYLTRANSFERASE, MITOCHONDRIAL"/>
    <property type="match status" value="1"/>
</dbReference>
<gene>
    <name evidence="5" type="ORF">ACFL27_14195</name>
</gene>
<dbReference type="Gene3D" id="3.40.50.150">
    <property type="entry name" value="Vaccinia Virus protein VP39"/>
    <property type="match status" value="1"/>
</dbReference>
<dbReference type="EC" id="2.1.1.64" evidence="5"/>